<dbReference type="RefSeq" id="WP_156990346.1">
    <property type="nucleotide sequence ID" value="NZ_VWXL01000052.1"/>
</dbReference>
<protein>
    <recommendedName>
        <fullName evidence="3">Flavoprotein</fullName>
    </recommendedName>
</protein>
<name>A0A6N8HYT4_9FIRM</name>
<comment type="caution">
    <text evidence="1">The sequence shown here is derived from an EMBL/GenBank/DDBJ whole genome shotgun (WGS) entry which is preliminary data.</text>
</comment>
<reference evidence="1 2" key="1">
    <citation type="submission" date="2019-09" db="EMBL/GenBank/DDBJ databases">
        <title>Genome sequence of Clostridium sp. EA1.</title>
        <authorList>
            <person name="Poehlein A."/>
            <person name="Bengelsdorf F.R."/>
            <person name="Daniel R."/>
        </authorList>
    </citation>
    <scope>NUCLEOTIDE SEQUENCE [LARGE SCALE GENOMIC DNA]</scope>
    <source>
        <strain evidence="1 2">EA1</strain>
    </source>
</reference>
<organism evidence="1 2">
    <name type="scientific">Caproicibacter fermentans</name>
    <dbReference type="NCBI Taxonomy" id="2576756"/>
    <lineage>
        <taxon>Bacteria</taxon>
        <taxon>Bacillati</taxon>
        <taxon>Bacillota</taxon>
        <taxon>Clostridia</taxon>
        <taxon>Eubacteriales</taxon>
        <taxon>Acutalibacteraceae</taxon>
        <taxon>Caproicibacter</taxon>
    </lineage>
</organism>
<evidence type="ECO:0008006" key="3">
    <source>
        <dbReference type="Google" id="ProtNLM"/>
    </source>
</evidence>
<evidence type="ECO:0000313" key="2">
    <source>
        <dbReference type="Proteomes" id="UP000469440"/>
    </source>
</evidence>
<dbReference type="Gene3D" id="3.40.50.360">
    <property type="match status" value="1"/>
</dbReference>
<evidence type="ECO:0000313" key="1">
    <source>
        <dbReference type="EMBL" id="MVB10976.1"/>
    </source>
</evidence>
<dbReference type="InterPro" id="IPR029039">
    <property type="entry name" value="Flavoprotein-like_sf"/>
</dbReference>
<dbReference type="AlphaFoldDB" id="A0A6N8HYT4"/>
<proteinExistence type="predicted"/>
<dbReference type="EMBL" id="VWXL01000052">
    <property type="protein sequence ID" value="MVB10976.1"/>
    <property type="molecule type" value="Genomic_DNA"/>
</dbReference>
<dbReference type="OrthoDB" id="9805976at2"/>
<dbReference type="SUPFAM" id="SSF52218">
    <property type="entry name" value="Flavoproteins"/>
    <property type="match status" value="1"/>
</dbReference>
<gene>
    <name evidence="1" type="ORF">CAFE_16780</name>
</gene>
<dbReference type="Proteomes" id="UP000469440">
    <property type="component" value="Unassembled WGS sequence"/>
</dbReference>
<accession>A0A6N8HYT4</accession>
<sequence>MKLIIHDLTPEQAETILPKQSGIRVISDNGKIRHCVGCFGCWVKTPGQCVIHDGYETVSALLAQCEELILISRCFYGGFSPFVKNVVDRNISYSLPDFTIRNGEMHHKGRYDNRFKLSVCFYGENMTETERQTAREMVQANTVNLNGTAGEVHFAERAEDFKGVLS</sequence>
<keyword evidence="2" id="KW-1185">Reference proteome</keyword>